<dbReference type="PANTHER" id="PTHR21847">
    <property type="entry name" value="EF-HAND CALCIUM-BINDING DOMAIN-CONTAINING PROTEIN 10"/>
    <property type="match status" value="1"/>
</dbReference>
<dbReference type="InterPro" id="IPR039879">
    <property type="entry name" value="EFC10"/>
</dbReference>
<dbReference type="SUPFAM" id="SSF47391">
    <property type="entry name" value="Dimerization-anchoring domain of cAMP-dependent PK regulatory subunit"/>
    <property type="match status" value="1"/>
</dbReference>
<keyword evidence="2" id="KW-1185">Reference proteome</keyword>
<sequence>MGNPRIAAEQYLHRYNVPDLFDYLLSELVLHMPEDPWSFLASVCGRLESRAFPDNIPFFTREELAMIFHKYEVLERGIITGKQGKQALRAMGLRQRLINDLFIDDDASLTLTDFERLAVSALNARLYSWSGMAPPK</sequence>
<gene>
    <name evidence="1" type="ORF">GMRT_11416</name>
</gene>
<evidence type="ECO:0008006" key="3">
    <source>
        <dbReference type="Google" id="ProtNLM"/>
    </source>
</evidence>
<proteinExistence type="predicted"/>
<dbReference type="VEuPathDB" id="GiardiaDB:GMRT_11416"/>
<name>A0A4Z1SR00_GIAMU</name>
<dbReference type="AlphaFoldDB" id="A0A4Z1SR00"/>
<dbReference type="Proteomes" id="UP000315496">
    <property type="component" value="Chromosome 2"/>
</dbReference>
<dbReference type="Gene3D" id="1.20.890.10">
    <property type="entry name" value="cAMP-dependent protein kinase regulatory subunit, dimerization-anchoring domain"/>
    <property type="match status" value="1"/>
</dbReference>
<organism evidence="1 2">
    <name type="scientific">Giardia muris</name>
    <dbReference type="NCBI Taxonomy" id="5742"/>
    <lineage>
        <taxon>Eukaryota</taxon>
        <taxon>Metamonada</taxon>
        <taxon>Diplomonadida</taxon>
        <taxon>Hexamitidae</taxon>
        <taxon>Giardiinae</taxon>
        <taxon>Giardia</taxon>
    </lineage>
</organism>
<dbReference type="PANTHER" id="PTHR21847:SF1">
    <property type="entry name" value="EF-HAND CALCIUM-BINDING DOMAIN-CONTAINING PROTEIN 10"/>
    <property type="match status" value="1"/>
</dbReference>
<dbReference type="EMBL" id="VDLU01000002">
    <property type="protein sequence ID" value="TNJ28276.1"/>
    <property type="molecule type" value="Genomic_DNA"/>
</dbReference>
<protein>
    <recommendedName>
        <fullName evidence="3">EF-hand domain-containing protein</fullName>
    </recommendedName>
</protein>
<comment type="caution">
    <text evidence="1">The sequence shown here is derived from an EMBL/GenBank/DDBJ whole genome shotgun (WGS) entry which is preliminary data.</text>
</comment>
<accession>A0A4Z1SR00</accession>
<dbReference type="CDD" id="cd22961">
    <property type="entry name" value="DD_TEX55-like"/>
    <property type="match status" value="1"/>
</dbReference>
<reference evidence="1 2" key="1">
    <citation type="submission" date="2019-05" db="EMBL/GenBank/DDBJ databases">
        <title>The compact genome of Giardia muris reveals important steps in the evolution of intestinal protozoan parasites.</title>
        <authorList>
            <person name="Xu F."/>
            <person name="Jimenez-Gonzalez A."/>
            <person name="Einarsson E."/>
            <person name="Astvaldsson A."/>
            <person name="Peirasmaki D."/>
            <person name="Eckmann L."/>
            <person name="Andersson J.O."/>
            <person name="Svard S.G."/>
            <person name="Jerlstrom-Hultqvist J."/>
        </authorList>
    </citation>
    <scope>NUCLEOTIDE SEQUENCE [LARGE SCALE GENOMIC DNA]</scope>
    <source>
        <strain evidence="1 2">Roberts-Thomson</strain>
    </source>
</reference>
<evidence type="ECO:0000313" key="1">
    <source>
        <dbReference type="EMBL" id="TNJ28276.1"/>
    </source>
</evidence>
<dbReference type="OrthoDB" id="10260455at2759"/>
<evidence type="ECO:0000313" key="2">
    <source>
        <dbReference type="Proteomes" id="UP000315496"/>
    </source>
</evidence>